<dbReference type="GO" id="GO:0005524">
    <property type="term" value="F:ATP binding"/>
    <property type="evidence" value="ECO:0007669"/>
    <property type="project" value="UniProtKB-KW"/>
</dbReference>
<dbReference type="SUPFAM" id="SSF55174">
    <property type="entry name" value="Alpha-L RNA-binding motif"/>
    <property type="match status" value="1"/>
</dbReference>
<evidence type="ECO:0000256" key="5">
    <source>
        <dbReference type="ARBA" id="ARBA00022917"/>
    </source>
</evidence>
<keyword evidence="6 9" id="KW-0030">Aminoacyl-tRNA synthetase</keyword>
<evidence type="ECO:0000313" key="10">
    <source>
        <dbReference type="EMBL" id="OHB08779.1"/>
    </source>
</evidence>
<dbReference type="Gene3D" id="3.40.50.620">
    <property type="entry name" value="HUPs"/>
    <property type="match status" value="2"/>
</dbReference>
<dbReference type="InterPro" id="IPR024088">
    <property type="entry name" value="Tyr-tRNA-ligase_bac-type"/>
</dbReference>
<comment type="similarity">
    <text evidence="9">Belongs to the class-I aminoacyl-tRNA synthetase family.</text>
</comment>
<dbReference type="GO" id="GO:0005829">
    <property type="term" value="C:cytosol"/>
    <property type="evidence" value="ECO:0007669"/>
    <property type="project" value="TreeGrafter"/>
</dbReference>
<evidence type="ECO:0000313" key="11">
    <source>
        <dbReference type="Proteomes" id="UP000177096"/>
    </source>
</evidence>
<evidence type="ECO:0000256" key="9">
    <source>
        <dbReference type="RuleBase" id="RU363036"/>
    </source>
</evidence>
<name>A0A1G2UH69_9BACT</name>
<comment type="catalytic activity">
    <reaction evidence="7">
        <text>tRNA(Tyr) + L-tyrosine + ATP = L-tyrosyl-tRNA(Tyr) + AMP + diphosphate + H(+)</text>
        <dbReference type="Rhea" id="RHEA:10220"/>
        <dbReference type="Rhea" id="RHEA-COMP:9706"/>
        <dbReference type="Rhea" id="RHEA-COMP:9707"/>
        <dbReference type="ChEBI" id="CHEBI:15378"/>
        <dbReference type="ChEBI" id="CHEBI:30616"/>
        <dbReference type="ChEBI" id="CHEBI:33019"/>
        <dbReference type="ChEBI" id="CHEBI:58315"/>
        <dbReference type="ChEBI" id="CHEBI:78442"/>
        <dbReference type="ChEBI" id="CHEBI:78536"/>
        <dbReference type="ChEBI" id="CHEBI:456215"/>
        <dbReference type="EC" id="6.1.1.1"/>
    </reaction>
</comment>
<dbReference type="Gene3D" id="1.10.240.10">
    <property type="entry name" value="Tyrosyl-Transfer RNA Synthetase"/>
    <property type="match status" value="1"/>
</dbReference>
<keyword evidence="2 9" id="KW-0436">Ligase</keyword>
<evidence type="ECO:0000256" key="6">
    <source>
        <dbReference type="ARBA" id="ARBA00023146"/>
    </source>
</evidence>
<evidence type="ECO:0000256" key="4">
    <source>
        <dbReference type="ARBA" id="ARBA00022840"/>
    </source>
</evidence>
<organism evidence="10 11">
    <name type="scientific">Candidatus Zambryskibacteria bacterium RIFCSPLOWO2_02_FULL_39_14</name>
    <dbReference type="NCBI Taxonomy" id="1802769"/>
    <lineage>
        <taxon>Bacteria</taxon>
        <taxon>Candidatus Zambryskiibacteriota</taxon>
    </lineage>
</organism>
<accession>A0A1G2UH69</accession>
<dbReference type="SUPFAM" id="SSF52374">
    <property type="entry name" value="Nucleotidylyl transferase"/>
    <property type="match status" value="1"/>
</dbReference>
<evidence type="ECO:0000256" key="3">
    <source>
        <dbReference type="ARBA" id="ARBA00022741"/>
    </source>
</evidence>
<dbReference type="InterPro" id="IPR014729">
    <property type="entry name" value="Rossmann-like_a/b/a_fold"/>
</dbReference>
<evidence type="ECO:0000256" key="7">
    <source>
        <dbReference type="ARBA" id="ARBA00048248"/>
    </source>
</evidence>
<keyword evidence="4 9" id="KW-0067">ATP-binding</keyword>
<keyword evidence="5 9" id="KW-0648">Protein biosynthesis</keyword>
<dbReference type="EMBL" id="MHWM01000019">
    <property type="protein sequence ID" value="OHB08779.1"/>
    <property type="molecule type" value="Genomic_DNA"/>
</dbReference>
<dbReference type="PANTHER" id="PTHR11766:SF1">
    <property type="entry name" value="TYROSINE--TRNA LIGASE"/>
    <property type="match status" value="1"/>
</dbReference>
<evidence type="ECO:0000256" key="8">
    <source>
        <dbReference type="NCBIfam" id="TIGR00234"/>
    </source>
</evidence>
<keyword evidence="3 9" id="KW-0547">Nucleotide-binding</keyword>
<dbReference type="Pfam" id="PF00579">
    <property type="entry name" value="tRNA-synt_1b"/>
    <property type="match status" value="2"/>
</dbReference>
<comment type="caution">
    <text evidence="10">The sequence shown here is derived from an EMBL/GenBank/DDBJ whole genome shotgun (WGS) entry which is preliminary data.</text>
</comment>
<gene>
    <name evidence="10" type="ORF">A3I86_01995</name>
</gene>
<dbReference type="EC" id="6.1.1.1" evidence="1 8"/>
<proteinExistence type="inferred from homology"/>
<dbReference type="PANTHER" id="PTHR11766">
    <property type="entry name" value="TYROSYL-TRNA SYNTHETASE"/>
    <property type="match status" value="1"/>
</dbReference>
<dbReference type="AlphaFoldDB" id="A0A1G2UH69"/>
<dbReference type="GO" id="GO:0004831">
    <property type="term" value="F:tyrosine-tRNA ligase activity"/>
    <property type="evidence" value="ECO:0007669"/>
    <property type="project" value="UniProtKB-UniRule"/>
</dbReference>
<dbReference type="InterPro" id="IPR002307">
    <property type="entry name" value="Tyr-tRNA-ligase"/>
</dbReference>
<evidence type="ECO:0000256" key="1">
    <source>
        <dbReference type="ARBA" id="ARBA00013160"/>
    </source>
</evidence>
<reference evidence="10 11" key="1">
    <citation type="journal article" date="2016" name="Nat. Commun.">
        <title>Thousands of microbial genomes shed light on interconnected biogeochemical processes in an aquifer system.</title>
        <authorList>
            <person name="Anantharaman K."/>
            <person name="Brown C.T."/>
            <person name="Hug L.A."/>
            <person name="Sharon I."/>
            <person name="Castelle C.J."/>
            <person name="Probst A.J."/>
            <person name="Thomas B.C."/>
            <person name="Singh A."/>
            <person name="Wilkins M.J."/>
            <person name="Karaoz U."/>
            <person name="Brodie E.L."/>
            <person name="Williams K.H."/>
            <person name="Hubbard S.S."/>
            <person name="Banfield J.F."/>
        </authorList>
    </citation>
    <scope>NUCLEOTIDE SEQUENCE [LARGE SCALE GENOMIC DNA]</scope>
</reference>
<protein>
    <recommendedName>
        <fullName evidence="1 8">Tyrosine--tRNA ligase</fullName>
        <ecNumber evidence="1 8">6.1.1.1</ecNumber>
    </recommendedName>
</protein>
<dbReference type="Proteomes" id="UP000177096">
    <property type="component" value="Unassembled WGS sequence"/>
</dbReference>
<sequence>MNKDVEEVLSRSVSTFVDPQGAFKDKLLKKINGQYKKDIVIKLGVDPSRPDIHFGHAVVLRKLRQFQDMGCKVVFLVGDFTARIGDPSGKSKIRPEIEQAEVDHNAKTYIEQVGKILRTEPSIFSWIRNSDWFTNITDLNLPDNYKVDMDVTVKGKTTKIEITPNSFVGKAVVFEQTRMQVRDLHLKDRISVITLLNVLWNLRNITHARLIERDMFQERIKSGGELYMHEMMYPILQGIDSFVLSQIYGSCDLEIGGNDQTFNMLMGRDIMKANKTEEQAVLSLEILPGLDGKEKMSKSLNNYITITDSPSEMFGKIMSIPDSAIPAYFKLATYTSLSEIADIENKLGSSKHNPKDIKARLAREVVVIYYGEEAATGAEKDFIGTFSKGGMPKEIETIKVASGTKLSEVILSQGIVSSKTEWRRLIKEGAVSNAETGDKIDSPDEFVSLNIALRIGKHRFIKIEVL</sequence>
<evidence type="ECO:0000256" key="2">
    <source>
        <dbReference type="ARBA" id="ARBA00022598"/>
    </source>
</evidence>
<dbReference type="NCBIfam" id="TIGR00234">
    <property type="entry name" value="tyrS"/>
    <property type="match status" value="1"/>
</dbReference>
<dbReference type="InterPro" id="IPR002305">
    <property type="entry name" value="aa-tRNA-synth_Ic"/>
</dbReference>
<dbReference type="GO" id="GO:0006437">
    <property type="term" value="P:tyrosyl-tRNA aminoacylation"/>
    <property type="evidence" value="ECO:0007669"/>
    <property type="project" value="UniProtKB-UniRule"/>
</dbReference>